<dbReference type="NCBIfam" id="TIGR01552">
    <property type="entry name" value="phd_fam"/>
    <property type="match status" value="1"/>
</dbReference>
<comment type="function">
    <text evidence="2">Antitoxin component of a type II toxin-antitoxin (TA) system.</text>
</comment>
<dbReference type="OrthoDB" id="9802003at2"/>
<dbReference type="Proteomes" id="UP000053718">
    <property type="component" value="Unassembled WGS sequence"/>
</dbReference>
<comment type="caution">
    <text evidence="3">The sequence shown here is derived from an EMBL/GenBank/DDBJ whole genome shotgun (WGS) entry which is preliminary data.</text>
</comment>
<gene>
    <name evidence="3" type="ORF">IDAT_02075</name>
</gene>
<evidence type="ECO:0000256" key="2">
    <source>
        <dbReference type="RuleBase" id="RU362080"/>
    </source>
</evidence>
<comment type="similarity">
    <text evidence="1 2">Belongs to the phD/YefM antitoxin family.</text>
</comment>
<keyword evidence="4" id="KW-1185">Reference proteome</keyword>
<accession>A0A094IS03</accession>
<dbReference type="PANTHER" id="PTHR33713">
    <property type="entry name" value="ANTITOXIN YAFN-RELATED"/>
    <property type="match status" value="1"/>
</dbReference>
<dbReference type="InterPro" id="IPR051405">
    <property type="entry name" value="phD/YefM_antitoxin"/>
</dbReference>
<dbReference type="STRING" id="1517416.IDAT_02075"/>
<proteinExistence type="inferred from homology"/>
<dbReference type="RefSeq" id="WP_034729826.1">
    <property type="nucleotide sequence ID" value="NZ_JPIN01000001.1"/>
</dbReference>
<name>A0A094IS03_9GAMM</name>
<reference evidence="3 4" key="1">
    <citation type="submission" date="2014-06" db="EMBL/GenBank/DDBJ databases">
        <title>Draft genome sequence of Idiomarina sp. MCCC 1A10513.</title>
        <authorList>
            <person name="Du J."/>
            <person name="Lai Q."/>
            <person name="Shao Z."/>
        </authorList>
    </citation>
    <scope>NUCLEOTIDE SEQUENCE [LARGE SCALE GENOMIC DNA]</scope>
    <source>
        <strain evidence="3 4">MCCC 1A10513</strain>
    </source>
</reference>
<dbReference type="InterPro" id="IPR006442">
    <property type="entry name" value="Antitoxin_Phd/YefM"/>
</dbReference>
<evidence type="ECO:0000313" key="3">
    <source>
        <dbReference type="EMBL" id="KFZ29902.1"/>
    </source>
</evidence>
<organism evidence="3 4">
    <name type="scientific">Pseudidiomarina atlantica</name>
    <dbReference type="NCBI Taxonomy" id="1517416"/>
    <lineage>
        <taxon>Bacteria</taxon>
        <taxon>Pseudomonadati</taxon>
        <taxon>Pseudomonadota</taxon>
        <taxon>Gammaproteobacteria</taxon>
        <taxon>Alteromonadales</taxon>
        <taxon>Idiomarinaceae</taxon>
        <taxon>Pseudidiomarina</taxon>
    </lineage>
</organism>
<evidence type="ECO:0000256" key="1">
    <source>
        <dbReference type="ARBA" id="ARBA00009981"/>
    </source>
</evidence>
<dbReference type="Pfam" id="PF02604">
    <property type="entry name" value="PhdYeFM_antitox"/>
    <property type="match status" value="1"/>
</dbReference>
<dbReference type="Gene3D" id="1.10.1220.170">
    <property type="match status" value="1"/>
</dbReference>
<dbReference type="SUPFAM" id="SSF143120">
    <property type="entry name" value="YefM-like"/>
    <property type="match status" value="1"/>
</dbReference>
<dbReference type="eggNOG" id="COG2161">
    <property type="taxonomic scope" value="Bacteria"/>
</dbReference>
<dbReference type="EMBL" id="JPIN01000001">
    <property type="protein sequence ID" value="KFZ29902.1"/>
    <property type="molecule type" value="Genomic_DNA"/>
</dbReference>
<protein>
    <recommendedName>
        <fullName evidence="2">Antitoxin</fullName>
    </recommendedName>
</protein>
<evidence type="ECO:0000313" key="4">
    <source>
        <dbReference type="Proteomes" id="UP000053718"/>
    </source>
</evidence>
<dbReference type="PANTHER" id="PTHR33713:SF6">
    <property type="entry name" value="ANTITOXIN YEFM"/>
    <property type="match status" value="1"/>
</dbReference>
<dbReference type="InterPro" id="IPR036165">
    <property type="entry name" value="YefM-like_sf"/>
</dbReference>
<dbReference type="Gene3D" id="3.40.1620.10">
    <property type="entry name" value="YefM-like domain"/>
    <property type="match status" value="1"/>
</dbReference>
<dbReference type="AlphaFoldDB" id="A0A094IS03"/>
<sequence>MTTVTATEARSNLYRLIDETAESHEPIVISGKRNNAVLIGEEDWAAIQETLYLLSIPGMRESIVEGMATSADECDKELDW</sequence>